<reference evidence="2 3" key="1">
    <citation type="submission" date="2014-07" db="EMBL/GenBank/DDBJ databases">
        <title>Draft genome sequence of Thalassospira profundimaris 35.</title>
        <authorList>
            <person name="Lai Q."/>
            <person name="Shao Z."/>
        </authorList>
    </citation>
    <scope>NUCLEOTIDE SEQUENCE [LARGE SCALE GENOMIC DNA]</scope>
    <source>
        <strain evidence="2 3">35</strain>
    </source>
</reference>
<dbReference type="Proteomes" id="UP000253226">
    <property type="component" value="Unassembled WGS sequence"/>
</dbReference>
<gene>
    <name evidence="2" type="ORF">TH19_15780</name>
</gene>
<keyword evidence="1" id="KW-0732">Signal</keyword>
<feature type="chain" id="PRO_5016892227" evidence="1">
    <location>
        <begin position="27"/>
        <end position="220"/>
    </location>
</feature>
<proteinExistence type="predicted"/>
<evidence type="ECO:0000256" key="1">
    <source>
        <dbReference type="SAM" id="SignalP"/>
    </source>
</evidence>
<evidence type="ECO:0000313" key="3">
    <source>
        <dbReference type="Proteomes" id="UP000253226"/>
    </source>
</evidence>
<comment type="caution">
    <text evidence="2">The sequence shown here is derived from an EMBL/GenBank/DDBJ whole genome shotgun (WGS) entry which is preliminary data.</text>
</comment>
<evidence type="ECO:0000313" key="2">
    <source>
        <dbReference type="EMBL" id="RCK34692.1"/>
    </source>
</evidence>
<dbReference type="EMBL" id="JPWF01000010">
    <property type="protein sequence ID" value="RCK34692.1"/>
    <property type="molecule type" value="Genomic_DNA"/>
</dbReference>
<dbReference type="OrthoDB" id="7341371at2"/>
<dbReference type="RefSeq" id="WP_147250778.1">
    <property type="nucleotide sequence ID" value="NZ_JPWF01000010.1"/>
</dbReference>
<name>A0A367W572_9PROT</name>
<accession>A0A367W572</accession>
<protein>
    <submittedName>
        <fullName evidence="2">Uncharacterized protein</fullName>
    </submittedName>
</protein>
<feature type="signal peptide" evidence="1">
    <location>
        <begin position="1"/>
        <end position="26"/>
    </location>
</feature>
<dbReference type="AlphaFoldDB" id="A0A367W572"/>
<organism evidence="2 3">
    <name type="scientific">Thalassospira profundimaris</name>
    <dbReference type="NCBI Taxonomy" id="502049"/>
    <lineage>
        <taxon>Bacteria</taxon>
        <taxon>Pseudomonadati</taxon>
        <taxon>Pseudomonadota</taxon>
        <taxon>Alphaproteobacteria</taxon>
        <taxon>Rhodospirillales</taxon>
        <taxon>Thalassospiraceae</taxon>
        <taxon>Thalassospira</taxon>
    </lineage>
</organism>
<sequence>MTRHLAKAFATLCFCLSFVVPMDAQAQEQNKQSFDAFMSDVRLMHVLAMQYCQNHPDIIPAGALAKASKDNDVFEIACMRALDGRRIPSSLPGANWKFVHRDLGTPTDAENMFVMMNGFNLDGKLYHLIVGQRKFTRYVGQANEQSFYIPLAQVLQFDGTGMKQIFKFVDIRTMNWNTPVPAQPDFSKASQELGINLNTIYRVVLKTQLSEAVTQIPEAR</sequence>